<proteinExistence type="predicted"/>
<feature type="domain" description="SMP-30/Gluconolactonase/LRE-like region" evidence="3">
    <location>
        <begin position="96"/>
        <end position="297"/>
    </location>
</feature>
<dbReference type="Proteomes" id="UP000320513">
    <property type="component" value="Unassembled WGS sequence"/>
</dbReference>
<dbReference type="AlphaFoldDB" id="A0A557XWT4"/>
<keyword evidence="2" id="KW-0479">Metal-binding</keyword>
<name>A0A557XWT4_9MYCO</name>
<keyword evidence="5" id="KW-1185">Reference proteome</keyword>
<evidence type="ECO:0000313" key="5">
    <source>
        <dbReference type="Proteomes" id="UP000320513"/>
    </source>
</evidence>
<feature type="binding site" evidence="2">
    <location>
        <position position="166"/>
    </location>
    <ligand>
        <name>a divalent metal cation</name>
        <dbReference type="ChEBI" id="CHEBI:60240"/>
    </ligand>
</feature>
<dbReference type="InterPro" id="IPR005511">
    <property type="entry name" value="SMP-30"/>
</dbReference>
<gene>
    <name evidence="4" type="ORF">FPZ47_08870</name>
</gene>
<dbReference type="GO" id="GO:0046872">
    <property type="term" value="F:metal ion binding"/>
    <property type="evidence" value="ECO:0007669"/>
    <property type="project" value="UniProtKB-KW"/>
</dbReference>
<keyword evidence="2" id="KW-0862">Zinc</keyword>
<dbReference type="RefSeq" id="WP_144948361.1">
    <property type="nucleotide sequence ID" value="NZ_VMQU01000028.1"/>
</dbReference>
<feature type="binding site" evidence="2">
    <location>
        <position position="236"/>
    </location>
    <ligand>
        <name>a divalent metal cation</name>
        <dbReference type="ChEBI" id="CHEBI:60240"/>
    </ligand>
</feature>
<dbReference type="EMBL" id="VMQU01000028">
    <property type="protein sequence ID" value="TVS90534.1"/>
    <property type="molecule type" value="Genomic_DNA"/>
</dbReference>
<feature type="active site" description="Proton donor/acceptor" evidence="1">
    <location>
        <position position="236"/>
    </location>
</feature>
<feature type="binding site" evidence="2">
    <location>
        <position position="131"/>
    </location>
    <ligand>
        <name>substrate</name>
    </ligand>
</feature>
<comment type="cofactor">
    <cofactor evidence="2">
        <name>Zn(2+)</name>
        <dbReference type="ChEBI" id="CHEBI:29105"/>
    </cofactor>
    <text evidence="2">Binds 1 divalent metal cation per subunit.</text>
</comment>
<dbReference type="InterPro" id="IPR013658">
    <property type="entry name" value="SGL"/>
</dbReference>
<reference evidence="4 5" key="1">
    <citation type="submission" date="2019-07" db="EMBL/GenBank/DDBJ databases">
        <title>New Mycobacterium species.</title>
        <authorList>
            <person name="Tortoli E."/>
            <person name="Ghielmetti G."/>
            <person name="Friedel U."/>
            <person name="Trovato A."/>
        </authorList>
    </citation>
    <scope>NUCLEOTIDE SEQUENCE [LARGE SCALE GENOMIC DNA]</scope>
    <source>
        <strain evidence="4 5">16-83</strain>
    </source>
</reference>
<protein>
    <submittedName>
        <fullName evidence="4">SMP-30/gluconolactonase/LRE family protein</fullName>
    </submittedName>
</protein>
<dbReference type="PANTHER" id="PTHR47572">
    <property type="entry name" value="LIPOPROTEIN-RELATED"/>
    <property type="match status" value="1"/>
</dbReference>
<dbReference type="InterPro" id="IPR051262">
    <property type="entry name" value="SMP-30/CGR1_Lactonase"/>
</dbReference>
<dbReference type="PANTHER" id="PTHR47572:SF5">
    <property type="entry name" value="BLR2277 PROTEIN"/>
    <property type="match status" value="1"/>
</dbReference>
<comment type="caution">
    <text evidence="4">The sequence shown here is derived from an EMBL/GenBank/DDBJ whole genome shotgun (WGS) entry which is preliminary data.</text>
</comment>
<dbReference type="PRINTS" id="PR01790">
    <property type="entry name" value="SMP30FAMILY"/>
</dbReference>
<accession>A0A557XWT4</accession>
<dbReference type="Pfam" id="PF08450">
    <property type="entry name" value="SGL"/>
    <property type="match status" value="1"/>
</dbReference>
<dbReference type="Gene3D" id="2.120.10.30">
    <property type="entry name" value="TolB, C-terminal domain"/>
    <property type="match status" value="1"/>
</dbReference>
<dbReference type="SUPFAM" id="SSF63829">
    <property type="entry name" value="Calcium-dependent phosphotriesterase"/>
    <property type="match status" value="1"/>
</dbReference>
<evidence type="ECO:0000256" key="1">
    <source>
        <dbReference type="PIRSR" id="PIRSR605511-1"/>
    </source>
</evidence>
<organism evidence="4 5">
    <name type="scientific">Mycobacterium helveticum</name>
    <dbReference type="NCBI Taxonomy" id="2592811"/>
    <lineage>
        <taxon>Bacteria</taxon>
        <taxon>Bacillati</taxon>
        <taxon>Actinomycetota</taxon>
        <taxon>Actinomycetes</taxon>
        <taxon>Mycobacteriales</taxon>
        <taxon>Mycobacteriaceae</taxon>
        <taxon>Mycobacterium</taxon>
    </lineage>
</organism>
<sequence>MSETAETPIALKGLHPIGRGVERPEHVVVTGDGRVFASDRASAVAELTGEHTVRRIGRAGGEPNGFALDRDGHVLIANWGVGALQELDPVTGAIATLLADQLEGRPLKWLNFVLLDSLGALWCSVSTTADDLLDTIARGTPDGHLFRVAPDRRSAHVVADAVGFPNCMALDRDEAYLYVVRTLTADVVRFPIHGETLGPQERFGPPLGDRRPDEFGPDAGRFLADPQVGRRWGMADGCAFDAEGNLWVTLVLANRIVAIRPDGTATVVLDNPDGAALHGPTSIAWGGHDMRDIYVGSILTPHVLKGRSSVPGLPMVHQR</sequence>
<evidence type="ECO:0000259" key="3">
    <source>
        <dbReference type="Pfam" id="PF08450"/>
    </source>
</evidence>
<dbReference type="OrthoDB" id="3332247at2"/>
<dbReference type="InterPro" id="IPR011042">
    <property type="entry name" value="6-blade_b-propeller_TolB-like"/>
</dbReference>
<evidence type="ECO:0000256" key="2">
    <source>
        <dbReference type="PIRSR" id="PIRSR605511-2"/>
    </source>
</evidence>
<evidence type="ECO:0000313" key="4">
    <source>
        <dbReference type="EMBL" id="TVS90534.1"/>
    </source>
</evidence>